<protein>
    <submittedName>
        <fullName evidence="2">Uncharacterized protein</fullName>
    </submittedName>
</protein>
<dbReference type="EMBL" id="BAAAHG010000001">
    <property type="protein sequence ID" value="GAA0901209.1"/>
    <property type="molecule type" value="Genomic_DNA"/>
</dbReference>
<comment type="caution">
    <text evidence="2">The sequence shown here is derived from an EMBL/GenBank/DDBJ whole genome shotgun (WGS) entry which is preliminary data.</text>
</comment>
<feature type="region of interest" description="Disordered" evidence="1">
    <location>
        <begin position="1"/>
        <end position="76"/>
    </location>
</feature>
<dbReference type="Proteomes" id="UP001501005">
    <property type="component" value="Unassembled WGS sequence"/>
</dbReference>
<evidence type="ECO:0000313" key="3">
    <source>
        <dbReference type="Proteomes" id="UP001501005"/>
    </source>
</evidence>
<organism evidence="2 3">
    <name type="scientific">Streptomyces thermoalcalitolerans</name>
    <dbReference type="NCBI Taxonomy" id="65605"/>
    <lineage>
        <taxon>Bacteria</taxon>
        <taxon>Bacillati</taxon>
        <taxon>Actinomycetota</taxon>
        <taxon>Actinomycetes</taxon>
        <taxon>Kitasatosporales</taxon>
        <taxon>Streptomycetaceae</taxon>
        <taxon>Streptomyces</taxon>
    </lineage>
</organism>
<sequence>MPANRTRPSTEVNRRPRRGLRQKPGEEGDLGASGSRMFRRYAGRDHPAKGRVLLGETLTPGPDGGPWPAARPSVPV</sequence>
<keyword evidence="3" id="KW-1185">Reference proteome</keyword>
<evidence type="ECO:0000256" key="1">
    <source>
        <dbReference type="SAM" id="MobiDB-lite"/>
    </source>
</evidence>
<gene>
    <name evidence="2" type="ORF">GCM10009549_01830</name>
</gene>
<accession>A0ABN1NBN5</accession>
<proteinExistence type="predicted"/>
<evidence type="ECO:0000313" key="2">
    <source>
        <dbReference type="EMBL" id="GAA0901209.1"/>
    </source>
</evidence>
<reference evidence="2 3" key="1">
    <citation type="journal article" date="2019" name="Int. J. Syst. Evol. Microbiol.">
        <title>The Global Catalogue of Microorganisms (GCM) 10K type strain sequencing project: providing services to taxonomists for standard genome sequencing and annotation.</title>
        <authorList>
            <consortium name="The Broad Institute Genomics Platform"/>
            <consortium name="The Broad Institute Genome Sequencing Center for Infectious Disease"/>
            <person name="Wu L."/>
            <person name="Ma J."/>
        </authorList>
    </citation>
    <scope>NUCLEOTIDE SEQUENCE [LARGE SCALE GENOMIC DNA]</scope>
    <source>
        <strain evidence="2 3">JCM 10673</strain>
    </source>
</reference>
<feature type="compositionally biased region" description="Polar residues" evidence="1">
    <location>
        <begin position="1"/>
        <end position="11"/>
    </location>
</feature>
<name>A0ABN1NBN5_9ACTN</name>